<sequence length="413" mass="46246">MEDLSYSYSSKPRAVQTSRGKARDGGDKPIPPNIMHDPRITRGSVFAPINTSRTGDGREKVKKRKGVAAKKRTNNNSSSNSSPSVFEAQAVPSYGFTSISLDANLIEQTQPTRERESFSQTDEFLPRAVNARNAATNDMFMRLKIGIDTSTQARAFIEESDGLFNFNAEVKPLLNVLVNKTLAQALAEVKEEQEMQMLHRQHEVLQTEKRDAKHAERELEEKAKETNRRKELIKKKKLDRQKRDQIMRKKLFAWQLARPLVSQAIDQATATLQKKGVFYDPMLRNLAIWLAGDIYKGADDTIRLRALSTELLDDLIGHGLRRQALFAQLLPNESEAMVRLLLRDPLVLPLPEDAPEGTEPLSVSVIGPIALSRSDSLEAIESRVEAWIVENVGSPVDIPKGGFLSLLQLAKTI</sequence>
<keyword evidence="9" id="KW-0175">Coiled coil</keyword>
<dbReference type="PANTHER" id="PTHR21648:SF0">
    <property type="entry name" value="RADIAL SPOKE HEAD PROTEIN 3 HOMOLOG"/>
    <property type="match status" value="1"/>
</dbReference>
<dbReference type="Pfam" id="PF06098">
    <property type="entry name" value="Radial_spoke_3"/>
    <property type="match status" value="1"/>
</dbReference>
<feature type="coiled-coil region" evidence="9">
    <location>
        <begin position="202"/>
        <end position="236"/>
    </location>
</feature>
<feature type="compositionally biased region" description="Polar residues" evidence="10">
    <location>
        <begin position="1"/>
        <end position="19"/>
    </location>
</feature>
<keyword evidence="4" id="KW-0597">Phosphoprotein</keyword>
<dbReference type="OrthoDB" id="313308at2759"/>
<evidence type="ECO:0000256" key="10">
    <source>
        <dbReference type="SAM" id="MobiDB-lite"/>
    </source>
</evidence>
<protein>
    <submittedName>
        <fullName evidence="11">Radial spoke head protein 3</fullName>
    </submittedName>
</protein>
<reference evidence="11" key="1">
    <citation type="submission" date="2021-02" db="EMBL/GenBank/DDBJ databases">
        <authorList>
            <person name="Palmer J.M."/>
        </authorList>
    </citation>
    <scope>NUCLEOTIDE SEQUENCE</scope>
    <source>
        <strain evidence="11">SCRP734</strain>
    </source>
</reference>
<feature type="compositionally biased region" description="Basic residues" evidence="10">
    <location>
        <begin position="60"/>
        <end position="73"/>
    </location>
</feature>
<evidence type="ECO:0000256" key="4">
    <source>
        <dbReference type="ARBA" id="ARBA00022553"/>
    </source>
</evidence>
<evidence type="ECO:0000256" key="7">
    <source>
        <dbReference type="ARBA" id="ARBA00023212"/>
    </source>
</evidence>
<dbReference type="EMBL" id="JAGDFM010000045">
    <property type="protein sequence ID" value="KAG7389393.1"/>
    <property type="molecule type" value="Genomic_DNA"/>
</dbReference>
<keyword evidence="8" id="KW-0966">Cell projection</keyword>
<gene>
    <name evidence="11" type="primary">RSPH3_1</name>
    <name evidence="11" type="ORF">PHYPSEUDO_010521</name>
</gene>
<organism evidence="11 12">
    <name type="scientific">Phytophthora pseudosyringae</name>
    <dbReference type="NCBI Taxonomy" id="221518"/>
    <lineage>
        <taxon>Eukaryota</taxon>
        <taxon>Sar</taxon>
        <taxon>Stramenopiles</taxon>
        <taxon>Oomycota</taxon>
        <taxon>Peronosporomycetes</taxon>
        <taxon>Peronosporales</taxon>
        <taxon>Peronosporaceae</taxon>
        <taxon>Phytophthora</taxon>
    </lineage>
</organism>
<feature type="compositionally biased region" description="Low complexity" evidence="10">
    <location>
        <begin position="74"/>
        <end position="84"/>
    </location>
</feature>
<evidence type="ECO:0000313" key="11">
    <source>
        <dbReference type="EMBL" id="KAG7389393.1"/>
    </source>
</evidence>
<keyword evidence="3" id="KW-0963">Cytoplasm</keyword>
<keyword evidence="7" id="KW-0206">Cytoskeleton</keyword>
<keyword evidence="6" id="KW-0969">Cilium</keyword>
<dbReference type="PANTHER" id="PTHR21648">
    <property type="entry name" value="FLAGELLAR RADIAL SPOKE PROTEIN 3"/>
    <property type="match status" value="1"/>
</dbReference>
<evidence type="ECO:0000313" key="12">
    <source>
        <dbReference type="Proteomes" id="UP000694044"/>
    </source>
</evidence>
<dbReference type="AlphaFoldDB" id="A0A8T1WBG0"/>
<keyword evidence="12" id="KW-1185">Reference proteome</keyword>
<proteinExistence type="inferred from homology"/>
<dbReference type="Proteomes" id="UP000694044">
    <property type="component" value="Unassembled WGS sequence"/>
</dbReference>
<evidence type="ECO:0000256" key="3">
    <source>
        <dbReference type="ARBA" id="ARBA00022490"/>
    </source>
</evidence>
<evidence type="ECO:0000256" key="8">
    <source>
        <dbReference type="ARBA" id="ARBA00023273"/>
    </source>
</evidence>
<evidence type="ECO:0000256" key="5">
    <source>
        <dbReference type="ARBA" id="ARBA00022846"/>
    </source>
</evidence>
<dbReference type="GO" id="GO:0005929">
    <property type="term" value="C:cilium"/>
    <property type="evidence" value="ECO:0007669"/>
    <property type="project" value="TreeGrafter"/>
</dbReference>
<evidence type="ECO:0000256" key="1">
    <source>
        <dbReference type="ARBA" id="ARBA00004611"/>
    </source>
</evidence>
<accession>A0A8T1WBG0</accession>
<dbReference type="InterPro" id="IPR009290">
    <property type="entry name" value="Radial_spoke_3"/>
</dbReference>
<evidence type="ECO:0000256" key="9">
    <source>
        <dbReference type="SAM" id="Coils"/>
    </source>
</evidence>
<evidence type="ECO:0000256" key="6">
    <source>
        <dbReference type="ARBA" id="ARBA00023069"/>
    </source>
</evidence>
<comment type="caution">
    <text evidence="11">The sequence shown here is derived from an EMBL/GenBank/DDBJ whole genome shotgun (WGS) entry which is preliminary data.</text>
</comment>
<name>A0A8T1WBG0_9STRA</name>
<comment type="subcellular location">
    <subcellularLocation>
        <location evidence="1">Cytoplasm</location>
        <location evidence="1">Cytoskeleton</location>
        <location evidence="1">Flagellum axoneme</location>
    </subcellularLocation>
</comment>
<keyword evidence="5" id="KW-0282">Flagellum</keyword>
<evidence type="ECO:0000256" key="2">
    <source>
        <dbReference type="ARBA" id="ARBA00006737"/>
    </source>
</evidence>
<feature type="region of interest" description="Disordered" evidence="10">
    <location>
        <begin position="1"/>
        <end position="85"/>
    </location>
</feature>
<comment type="similarity">
    <text evidence="2">Belongs to the flagellar radial spoke RSP3 family.</text>
</comment>